<organism evidence="2 3">
    <name type="scientific">Chitinibacter fontanus</name>
    <dbReference type="NCBI Taxonomy" id="1737446"/>
    <lineage>
        <taxon>Bacteria</taxon>
        <taxon>Pseudomonadati</taxon>
        <taxon>Pseudomonadota</taxon>
        <taxon>Betaproteobacteria</taxon>
        <taxon>Neisseriales</taxon>
        <taxon>Chitinibacteraceae</taxon>
        <taxon>Chitinibacter</taxon>
    </lineage>
</organism>
<sequence length="666" mass="70753">MYLFQKQRGVATILILLLSGLSLTAAVVGTAYYVRSTQEVQLSEHALTQAQIKTWTGAQVVQQYLITMTPQQLRNLGAAVQTAETATPAGLAMTFGGVDGISARAMQVDFDPVKTTDPIRLRVQITGTTAAGSKAESRSTLDIVYNVQTGTDAVPPVEPVTPPKRGVVMFKKGLNISGDIKLFEGDTKDLEVIVDGDVSTSGSMSGVDIIKSSGNITIGSTGSYEFLHANGWINVSNSAVIKEMWSAKYAEYPSSAEINMSNGNAQANIIKTNGNVSIKSSAHMGAVYADGKLSWSGDPHVDSGQVGSVEKAVTPNVKVTIDPSYKAKVPLVSMNPDQSFDAYAYKSIANYVFEVDANGYRKVTIRNVAGIDNGTYFLGNYSQNWNNDQADYLCLELDSSSNINKPMCKNPTVFSGAKTICKSGATRNESACFSYAANTKTWNISDNGNAQIAPGVAWFEGNLNVKGDKGFYNSFIVTGNVSTSGNVITYAPNFAGYQGGTYDIDPDPARINNYTFTGTCVNSIFPSLYPKQFCEVNGVKVSADNYQSEVDGGIGNFAYLAGSFKNGSYQGGDINLGASNYNFGSVWAGNLYGNGGNTNVFGYITALALGDTGTTNKIAGGTTINLQKLPTTYTPGKTLGGEKGTPGTPAKPGTPNTAKVKWSRYM</sequence>
<reference evidence="2 3" key="1">
    <citation type="journal article" date="2016" name="Int. J. Syst. Evol. Microbiol.">
        <title>Chitinibacter fontanus sp. nov., isolated from a spring.</title>
        <authorList>
            <person name="Sheu S.Y."/>
            <person name="Li Y.S."/>
            <person name="Young C.C."/>
            <person name="Chen W.M."/>
        </authorList>
    </citation>
    <scope>NUCLEOTIDE SEQUENCE [LARGE SCALE GENOMIC DNA]</scope>
    <source>
        <strain evidence="2 3">STM-7</strain>
    </source>
</reference>
<feature type="region of interest" description="Disordered" evidence="1">
    <location>
        <begin position="637"/>
        <end position="666"/>
    </location>
</feature>
<dbReference type="KEGG" id="cfon:HZU75_09580"/>
<evidence type="ECO:0000256" key="1">
    <source>
        <dbReference type="SAM" id="MobiDB-lite"/>
    </source>
</evidence>
<evidence type="ECO:0000313" key="2">
    <source>
        <dbReference type="EMBL" id="QLI81763.1"/>
    </source>
</evidence>
<name>A0A7D5Z6I7_9NEIS</name>
<gene>
    <name evidence="2" type="ORF">HZU75_09580</name>
</gene>
<keyword evidence="3" id="KW-1185">Reference proteome</keyword>
<evidence type="ECO:0000313" key="3">
    <source>
        <dbReference type="Proteomes" id="UP000510822"/>
    </source>
</evidence>
<accession>A0A7D5Z6I7</accession>
<evidence type="ECO:0008006" key="4">
    <source>
        <dbReference type="Google" id="ProtNLM"/>
    </source>
</evidence>
<protein>
    <recommendedName>
        <fullName evidence="4">DUF342 domain-containing protein</fullName>
    </recommendedName>
</protein>
<proteinExistence type="predicted"/>
<dbReference type="AlphaFoldDB" id="A0A7D5Z6I7"/>
<dbReference type="EMBL" id="CP058952">
    <property type="protein sequence ID" value="QLI81763.1"/>
    <property type="molecule type" value="Genomic_DNA"/>
</dbReference>
<dbReference type="RefSeq" id="WP_180305871.1">
    <property type="nucleotide sequence ID" value="NZ_CP058952.1"/>
</dbReference>
<feature type="compositionally biased region" description="Low complexity" evidence="1">
    <location>
        <begin position="645"/>
        <end position="659"/>
    </location>
</feature>
<dbReference type="Proteomes" id="UP000510822">
    <property type="component" value="Chromosome"/>
</dbReference>